<comment type="caution">
    <text evidence="2">The sequence shown here is derived from an EMBL/GenBank/DDBJ whole genome shotgun (WGS) entry which is preliminary data.</text>
</comment>
<evidence type="ECO:0000313" key="2">
    <source>
        <dbReference type="EMBL" id="KAG5179151.1"/>
    </source>
</evidence>
<dbReference type="AlphaFoldDB" id="A0A835YQC6"/>
<dbReference type="PANTHER" id="PTHR35213:SF5">
    <property type="entry name" value="RING-TYPE DOMAIN-CONTAINING PROTEIN"/>
    <property type="match status" value="1"/>
</dbReference>
<feature type="compositionally biased region" description="Basic and acidic residues" evidence="1">
    <location>
        <begin position="71"/>
        <end position="93"/>
    </location>
</feature>
<organism evidence="2 3">
    <name type="scientific">Tribonema minus</name>
    <dbReference type="NCBI Taxonomy" id="303371"/>
    <lineage>
        <taxon>Eukaryota</taxon>
        <taxon>Sar</taxon>
        <taxon>Stramenopiles</taxon>
        <taxon>Ochrophyta</taxon>
        <taxon>PX clade</taxon>
        <taxon>Xanthophyceae</taxon>
        <taxon>Tribonematales</taxon>
        <taxon>Tribonemataceae</taxon>
        <taxon>Tribonema</taxon>
    </lineage>
</organism>
<feature type="compositionally biased region" description="Polar residues" evidence="1">
    <location>
        <begin position="1"/>
        <end position="23"/>
    </location>
</feature>
<dbReference type="PANTHER" id="PTHR35213">
    <property type="entry name" value="RING-TYPE DOMAIN-CONTAINING PROTEIN-RELATED"/>
    <property type="match status" value="1"/>
</dbReference>
<evidence type="ECO:0000313" key="3">
    <source>
        <dbReference type="Proteomes" id="UP000664859"/>
    </source>
</evidence>
<feature type="compositionally biased region" description="Low complexity" evidence="1">
    <location>
        <begin position="243"/>
        <end position="259"/>
    </location>
</feature>
<feature type="region of interest" description="Disordered" evidence="1">
    <location>
        <begin position="1"/>
        <end position="151"/>
    </location>
</feature>
<dbReference type="Proteomes" id="UP000664859">
    <property type="component" value="Unassembled WGS sequence"/>
</dbReference>
<sequence>MPTAVASLSYQPFPSRVDSSPTMCATLEHQDGTSSSSRDMRQAEPADIEYSDSSSCESDDQQATDDEEEPELHSRTRVRDGGDAMDTTSDRMRSPQHASSAPATVTRSTRLRSASIAAMGSSNSGDADAGRSRADSSSDKGMSVRKGKWTPEEEAYTSRIIRDFNNGYLPLPPGTTLRTYLSDKLSCDPMRITKKFAGAACIGKRVFAPCEKTPDNMAMVTASKRDCDGHCLYGNMSQPSVGSRMSRSMSTSTCSQRQTATEHCGD</sequence>
<evidence type="ECO:0000256" key="1">
    <source>
        <dbReference type="SAM" id="MobiDB-lite"/>
    </source>
</evidence>
<dbReference type="OrthoDB" id="206902at2759"/>
<accession>A0A835YQC6</accession>
<name>A0A835YQC6_9STRA</name>
<keyword evidence="3" id="KW-1185">Reference proteome</keyword>
<feature type="compositionally biased region" description="Polar residues" evidence="1">
    <location>
        <begin position="96"/>
        <end position="112"/>
    </location>
</feature>
<gene>
    <name evidence="2" type="ORF">JKP88DRAFT_247567</name>
</gene>
<proteinExistence type="predicted"/>
<protein>
    <submittedName>
        <fullName evidence="2">Uncharacterized protein</fullName>
    </submittedName>
</protein>
<reference evidence="2" key="1">
    <citation type="submission" date="2021-02" db="EMBL/GenBank/DDBJ databases">
        <title>First Annotated Genome of the Yellow-green Alga Tribonema minus.</title>
        <authorList>
            <person name="Mahan K.M."/>
        </authorList>
    </citation>
    <scope>NUCLEOTIDE SEQUENCE</scope>
    <source>
        <strain evidence="2">UTEX B ZZ1240</strain>
    </source>
</reference>
<feature type="compositionally biased region" description="Acidic residues" evidence="1">
    <location>
        <begin position="57"/>
        <end position="70"/>
    </location>
</feature>
<feature type="region of interest" description="Disordered" evidence="1">
    <location>
        <begin position="242"/>
        <end position="266"/>
    </location>
</feature>
<dbReference type="EMBL" id="JAFCMP010000490">
    <property type="protein sequence ID" value="KAG5179151.1"/>
    <property type="molecule type" value="Genomic_DNA"/>
</dbReference>
<feature type="compositionally biased region" description="Basic and acidic residues" evidence="1">
    <location>
        <begin position="128"/>
        <end position="138"/>
    </location>
</feature>